<feature type="binding site" evidence="2">
    <location>
        <position position="74"/>
    </location>
    <ligand>
        <name>substrate</name>
    </ligand>
</feature>
<dbReference type="Gene3D" id="3.40.50.1240">
    <property type="entry name" value="Phosphoglycerate mutase-like"/>
    <property type="match status" value="1"/>
</dbReference>
<dbReference type="PANTHER" id="PTHR48100">
    <property type="entry name" value="BROAD-SPECIFICITY PHOSPHATASE YOR283W-RELATED"/>
    <property type="match status" value="1"/>
</dbReference>
<dbReference type="CDD" id="cd07067">
    <property type="entry name" value="HP_PGM_like"/>
    <property type="match status" value="1"/>
</dbReference>
<dbReference type="GO" id="GO:0050278">
    <property type="term" value="F:sedoheptulose-bisphosphatase activity"/>
    <property type="evidence" value="ECO:0007669"/>
    <property type="project" value="TreeGrafter"/>
</dbReference>
<dbReference type="OrthoDB" id="4818801at2759"/>
<evidence type="ECO:0000313" key="3">
    <source>
        <dbReference type="EMBL" id="KKY27107.1"/>
    </source>
</evidence>
<comment type="caution">
    <text evidence="3">The sequence shown here is derived from an EMBL/GenBank/DDBJ whole genome shotgun (WGS) entry which is preliminary data.</text>
</comment>
<dbReference type="SMART" id="SM00855">
    <property type="entry name" value="PGAM"/>
    <property type="match status" value="1"/>
</dbReference>
<dbReference type="InterPro" id="IPR029033">
    <property type="entry name" value="His_PPase_superfam"/>
</dbReference>
<evidence type="ECO:0000256" key="1">
    <source>
        <dbReference type="PIRSR" id="PIRSR613078-1"/>
    </source>
</evidence>
<dbReference type="EMBL" id="LCWF01000028">
    <property type="protein sequence ID" value="KKY27107.1"/>
    <property type="molecule type" value="Genomic_DNA"/>
</dbReference>
<evidence type="ECO:0000313" key="4">
    <source>
        <dbReference type="Proteomes" id="UP000053317"/>
    </source>
</evidence>
<organism evidence="3 4">
    <name type="scientific">Phaeomoniella chlamydospora</name>
    <name type="common">Phaeoacremonium chlamydosporum</name>
    <dbReference type="NCBI Taxonomy" id="158046"/>
    <lineage>
        <taxon>Eukaryota</taxon>
        <taxon>Fungi</taxon>
        <taxon>Dikarya</taxon>
        <taxon>Ascomycota</taxon>
        <taxon>Pezizomycotina</taxon>
        <taxon>Eurotiomycetes</taxon>
        <taxon>Chaetothyriomycetidae</taxon>
        <taxon>Phaeomoniellales</taxon>
        <taxon>Phaeomoniellaceae</taxon>
        <taxon>Phaeomoniella</taxon>
    </lineage>
</organism>
<dbReference type="Pfam" id="PF00300">
    <property type="entry name" value="His_Phos_1"/>
    <property type="match status" value="1"/>
</dbReference>
<feature type="active site" description="Proton donor/acceptor" evidence="1">
    <location>
        <position position="106"/>
    </location>
</feature>
<reference evidence="3 4" key="1">
    <citation type="submission" date="2015-05" db="EMBL/GenBank/DDBJ databases">
        <title>Distinctive expansion of gene families associated with plant cell wall degradation and secondary metabolism in the genomes of grapevine trunk pathogens.</title>
        <authorList>
            <person name="Lawrence D.P."/>
            <person name="Travadon R."/>
            <person name="Rolshausen P.E."/>
            <person name="Baumgartner K."/>
        </authorList>
    </citation>
    <scope>NUCLEOTIDE SEQUENCE [LARGE SCALE GENOMIC DNA]</scope>
    <source>
        <strain evidence="3">UCRPC4</strain>
    </source>
</reference>
<proteinExistence type="predicted"/>
<protein>
    <submittedName>
        <fullName evidence="3">Putative phosphoglycerate mutase</fullName>
    </submittedName>
</protein>
<name>A0A0G2EWT8_PHACM</name>
<feature type="active site" description="Tele-phosphohistidine intermediate" evidence="1">
    <location>
        <position position="18"/>
    </location>
</feature>
<sequence length="228" mass="25807">MPAKDKDAGTPRVFLYRHGETEWTINGRYTGKTDIPLTANGRNQVLASGNLVVGHGKLIDPSNLARVYISPRTRAQETYELAISETDRDVLERGSKVKTKEHRLAEWDYGLYEGLVTKEIRKGRKERGLDTDREWDIWRDGCEEGESAAEVTSRLDSLISEIQTIQAPNMHGENNCDVVLFAHGHLLRAFVKRWLKFPMEFNLSMMLEPGGVGALRPNKAGYTHPFPK</sequence>
<evidence type="ECO:0000256" key="2">
    <source>
        <dbReference type="PIRSR" id="PIRSR613078-2"/>
    </source>
</evidence>
<dbReference type="PANTHER" id="PTHR48100:SF15">
    <property type="entry name" value="SEDOHEPTULOSE 1,7-BISPHOSPHATASE"/>
    <property type="match status" value="1"/>
</dbReference>
<accession>A0A0G2EWT8</accession>
<dbReference type="InterPro" id="IPR050275">
    <property type="entry name" value="PGM_Phosphatase"/>
</dbReference>
<dbReference type="Proteomes" id="UP000053317">
    <property type="component" value="Unassembled WGS sequence"/>
</dbReference>
<dbReference type="SUPFAM" id="SSF53254">
    <property type="entry name" value="Phosphoglycerate mutase-like"/>
    <property type="match status" value="1"/>
</dbReference>
<feature type="binding site" evidence="2">
    <location>
        <begin position="106"/>
        <end position="109"/>
    </location>
    <ligand>
        <name>substrate</name>
    </ligand>
</feature>
<keyword evidence="4" id="KW-1185">Reference proteome</keyword>
<dbReference type="InterPro" id="IPR013078">
    <property type="entry name" value="His_Pase_superF_clade-1"/>
</dbReference>
<dbReference type="GO" id="GO:0046390">
    <property type="term" value="P:ribose phosphate biosynthetic process"/>
    <property type="evidence" value="ECO:0007669"/>
    <property type="project" value="TreeGrafter"/>
</dbReference>
<gene>
    <name evidence="3" type="ORF">UCRPC4_g01241</name>
</gene>
<reference evidence="3 4" key="2">
    <citation type="submission" date="2015-05" db="EMBL/GenBank/DDBJ databases">
        <authorList>
            <person name="Morales-Cruz A."/>
            <person name="Amrine K.C."/>
            <person name="Cantu D."/>
        </authorList>
    </citation>
    <scope>NUCLEOTIDE SEQUENCE [LARGE SCALE GENOMIC DNA]</scope>
    <source>
        <strain evidence="3">UCRPC4</strain>
    </source>
</reference>
<feature type="binding site" evidence="2">
    <location>
        <begin position="30"/>
        <end position="31"/>
    </location>
    <ligand>
        <name>substrate</name>
    </ligand>
</feature>
<dbReference type="AlphaFoldDB" id="A0A0G2EWT8"/>